<dbReference type="PRINTS" id="PR02045">
    <property type="entry name" value="F138DOMAIN"/>
</dbReference>
<sequence>RVQWCDLGSLQLPPAGFKQFSCLSLLNNWDYRHALPCLVNFCNFSREGVSPCWQGGHELLTSTDPLASLSQSAGITGMRVRDQPGQYGKSSSLVKIQKLAGCHGTCL</sequence>
<reference evidence="1" key="2">
    <citation type="submission" date="2025-08" db="UniProtKB">
        <authorList>
            <consortium name="Ensembl"/>
        </authorList>
    </citation>
    <scope>IDENTIFICATION</scope>
</reference>
<accession>A0A7N9CYN0</accession>
<keyword evidence="2" id="KW-1185">Reference proteome</keyword>
<protein>
    <submittedName>
        <fullName evidence="1">Uncharacterized protein</fullName>
    </submittedName>
</protein>
<name>A0A7N9CYN0_MACFA</name>
<evidence type="ECO:0000313" key="1">
    <source>
        <dbReference type="Ensembl" id="ENSMFAP00000057668.1"/>
    </source>
</evidence>
<reference evidence="1" key="3">
    <citation type="submission" date="2025-09" db="UniProtKB">
        <authorList>
            <consortium name="Ensembl"/>
        </authorList>
    </citation>
    <scope>IDENTIFICATION</scope>
</reference>
<dbReference type="GeneTree" id="ENSGT00940000161627"/>
<proteinExistence type="predicted"/>
<dbReference type="AlphaFoldDB" id="A0A7N9CYN0"/>
<dbReference type="PANTHER" id="PTHR46254">
    <property type="entry name" value="PROTEIN GVQW1-RELATED"/>
    <property type="match status" value="1"/>
</dbReference>
<dbReference type="Proteomes" id="UP000233100">
    <property type="component" value="Chromosome 1"/>
</dbReference>
<organism evidence="1 2">
    <name type="scientific">Macaca fascicularis</name>
    <name type="common">Crab-eating macaque</name>
    <name type="synonym">Cynomolgus monkey</name>
    <dbReference type="NCBI Taxonomy" id="9541"/>
    <lineage>
        <taxon>Eukaryota</taxon>
        <taxon>Metazoa</taxon>
        <taxon>Chordata</taxon>
        <taxon>Craniata</taxon>
        <taxon>Vertebrata</taxon>
        <taxon>Euteleostomi</taxon>
        <taxon>Mammalia</taxon>
        <taxon>Eutheria</taxon>
        <taxon>Euarchontoglires</taxon>
        <taxon>Primates</taxon>
        <taxon>Haplorrhini</taxon>
        <taxon>Catarrhini</taxon>
        <taxon>Cercopithecidae</taxon>
        <taxon>Cercopithecinae</taxon>
        <taxon>Macaca</taxon>
    </lineage>
</organism>
<reference evidence="1 2" key="1">
    <citation type="submission" date="2013-03" db="EMBL/GenBank/DDBJ databases">
        <authorList>
            <person name="Warren W."/>
            <person name="Wilson R.K."/>
        </authorList>
    </citation>
    <scope>NUCLEOTIDE SEQUENCE</scope>
</reference>
<dbReference type="Ensembl" id="ENSMFAT00000100485.1">
    <property type="protein sequence ID" value="ENSMFAP00000057668.1"/>
    <property type="gene ID" value="ENSMFAG00000059901.1"/>
</dbReference>
<evidence type="ECO:0000313" key="2">
    <source>
        <dbReference type="Proteomes" id="UP000233100"/>
    </source>
</evidence>